<accession>A0A1H6JEQ6</accession>
<keyword evidence="3" id="KW-1185">Reference proteome</keyword>
<evidence type="ECO:0000313" key="3">
    <source>
        <dbReference type="Proteomes" id="UP000182915"/>
    </source>
</evidence>
<name>A0A1H6JEQ6_MYCRU</name>
<evidence type="ECO:0000256" key="1">
    <source>
        <dbReference type="SAM" id="Phobius"/>
    </source>
</evidence>
<keyword evidence="1" id="KW-0812">Transmembrane</keyword>
<protein>
    <recommendedName>
        <fullName evidence="4">DUF3592 domain-containing protein</fullName>
    </recommendedName>
</protein>
<dbReference type="EMBL" id="LT629971">
    <property type="protein sequence ID" value="SEH57351.1"/>
    <property type="molecule type" value="Genomic_DNA"/>
</dbReference>
<proteinExistence type="predicted"/>
<keyword evidence="1" id="KW-0472">Membrane</keyword>
<dbReference type="AlphaFoldDB" id="A0A1H6JEQ6"/>
<sequence>MYPQTTPLPSQRPAGWAIALGVVSAGFLIGALLFAALAVVGIGHDARLNSHGVTTTATVTDCDGTEVVVDFTTQDGERVSGDYISWPNQVSPAVGDRVEITYDSTDPTYIVAAGSAEDRLLGIGFTGAAVVAGSFATAAGAGALLVHRGRRRQVLMFRGAGAG</sequence>
<dbReference type="RefSeq" id="WP_157897628.1">
    <property type="nucleotide sequence ID" value="NZ_LT629971.1"/>
</dbReference>
<reference evidence="3" key="1">
    <citation type="submission" date="2016-10" db="EMBL/GenBank/DDBJ databases">
        <authorList>
            <person name="Varghese N."/>
            <person name="Submissions S."/>
        </authorList>
    </citation>
    <scope>NUCLEOTIDE SEQUENCE [LARGE SCALE GENOMIC DNA]</scope>
    <source>
        <strain evidence="3">DSM 45405</strain>
    </source>
</reference>
<dbReference type="Proteomes" id="UP000182915">
    <property type="component" value="Chromosome I"/>
</dbReference>
<gene>
    <name evidence="2" type="ORF">SAMN04489835_1596</name>
</gene>
<feature type="transmembrane region" description="Helical" evidence="1">
    <location>
        <begin position="16"/>
        <end position="42"/>
    </location>
</feature>
<organism evidence="2 3">
    <name type="scientific">Mycolicibacterium rutilum</name>
    <name type="common">Mycobacterium rutilum</name>
    <dbReference type="NCBI Taxonomy" id="370526"/>
    <lineage>
        <taxon>Bacteria</taxon>
        <taxon>Bacillati</taxon>
        <taxon>Actinomycetota</taxon>
        <taxon>Actinomycetes</taxon>
        <taxon>Mycobacteriales</taxon>
        <taxon>Mycobacteriaceae</taxon>
        <taxon>Mycolicibacterium</taxon>
    </lineage>
</organism>
<evidence type="ECO:0000313" key="2">
    <source>
        <dbReference type="EMBL" id="SEH57351.1"/>
    </source>
</evidence>
<keyword evidence="1" id="KW-1133">Transmembrane helix</keyword>
<evidence type="ECO:0008006" key="4">
    <source>
        <dbReference type="Google" id="ProtNLM"/>
    </source>
</evidence>
<feature type="transmembrane region" description="Helical" evidence="1">
    <location>
        <begin position="123"/>
        <end position="146"/>
    </location>
</feature>
<dbReference type="STRING" id="370526.SAMN04489835_1596"/>